<proteinExistence type="predicted"/>
<evidence type="ECO:0000313" key="3">
    <source>
        <dbReference type="EMBL" id="KAI1516923.1"/>
    </source>
</evidence>
<gene>
    <name evidence="3" type="ORF">Ptr86124_003860</name>
    <name evidence="2" type="ORF">PtrM4_097100</name>
</gene>
<organism evidence="3 5">
    <name type="scientific">Pyrenophora tritici-repentis</name>
    <dbReference type="NCBI Taxonomy" id="45151"/>
    <lineage>
        <taxon>Eukaryota</taxon>
        <taxon>Fungi</taxon>
        <taxon>Dikarya</taxon>
        <taxon>Ascomycota</taxon>
        <taxon>Pezizomycotina</taxon>
        <taxon>Dothideomycetes</taxon>
        <taxon>Pleosporomycetidae</taxon>
        <taxon>Pleosporales</taxon>
        <taxon>Pleosporineae</taxon>
        <taxon>Pleosporaceae</taxon>
        <taxon>Pyrenophora</taxon>
    </lineage>
</organism>
<dbReference type="Proteomes" id="UP000249757">
    <property type="component" value="Unassembled WGS sequence"/>
</dbReference>
<reference evidence="3" key="2">
    <citation type="submission" date="2021-05" db="EMBL/GenBank/DDBJ databases">
        <authorList>
            <person name="Moolhuijzen P.M."/>
            <person name="Moffat C.S."/>
        </authorList>
    </citation>
    <scope>NUCLEOTIDE SEQUENCE</scope>
    <source>
        <strain evidence="3">86-124</strain>
    </source>
</reference>
<dbReference type="OrthoDB" id="5365129at2759"/>
<name>A0A2W1DQ28_9PLEO</name>
<reference evidence="2 4" key="1">
    <citation type="journal article" date="2018" name="BMC Genomics">
        <title>Comparative genomics of the wheat fungal pathogen Pyrenophora tritici-repentis reveals chromosomal variations and genome plasticity.</title>
        <authorList>
            <person name="Moolhuijzen P."/>
            <person name="See P.T."/>
            <person name="Hane J.K."/>
            <person name="Shi G."/>
            <person name="Liu Z."/>
            <person name="Oliver R.P."/>
            <person name="Moffat C.S."/>
        </authorList>
    </citation>
    <scope>NUCLEOTIDE SEQUENCE [LARGE SCALE GENOMIC DNA]</scope>
    <source>
        <strain evidence="2">M4</strain>
    </source>
</reference>
<accession>A0A2W1DQ28</accession>
<protein>
    <submittedName>
        <fullName evidence="3">Uncharacterized protein</fullName>
    </submittedName>
</protein>
<evidence type="ECO:0000313" key="4">
    <source>
        <dbReference type="Proteomes" id="UP000245464"/>
    </source>
</evidence>
<feature type="region of interest" description="Disordered" evidence="1">
    <location>
        <begin position="205"/>
        <end position="236"/>
    </location>
</feature>
<dbReference type="EMBL" id="NQIK02000004">
    <property type="protein sequence ID" value="KAF7572210.1"/>
    <property type="molecule type" value="Genomic_DNA"/>
</dbReference>
<evidence type="ECO:0000313" key="5">
    <source>
        <dbReference type="Proteomes" id="UP000249757"/>
    </source>
</evidence>
<sequence>MSLYDAIGVGSQGRLGIVGFSQENFAPPGRKGAVVSIKTGLSEVVNEPHDSLAGTIDRIYGFNNRNELMGNREGCHTESGGTCTKELYQYGISPEPRYISVTSTTDATCISWISVTQIGDMPPTAWTGDIGWYCGQKWYNSLNHAGRLLDSHLYYFPKCTWVDADNTNYITAGALKFDTKAYGEDSIDTFRGNVCKPTIFAQANEPIGPRPQSAHPQSVFPQPAHPHAAQPDKRGTEDRPLWMTERLIMSNFTSHPAEELCSSATSWGPDFIGSDGKFCDMGSKTLIPLCSSKDIDGCIEVDEDNGTLVKRMSVARRSANIVHKNYRSISKWEE</sequence>
<dbReference type="AlphaFoldDB" id="A0A2W1DQ28"/>
<comment type="caution">
    <text evidence="3">The sequence shown here is derived from an EMBL/GenBank/DDBJ whole genome shotgun (WGS) entry which is preliminary data.</text>
</comment>
<dbReference type="Proteomes" id="UP000245464">
    <property type="component" value="Chromosome 4"/>
</dbReference>
<reference evidence="3" key="3">
    <citation type="journal article" date="2022" name="bioRxiv">
        <title>A global pangenome for the wheat fungal pathogen Pyrenophora tritici-repentis and prediction of effector protein structural homology.</title>
        <authorList>
            <person name="Moolhuijzen P."/>
            <person name="See P.T."/>
            <person name="Shi G."/>
            <person name="Powell H.R."/>
            <person name="Cockram J."/>
            <person name="Jorgensen L.N."/>
            <person name="Benslimane H."/>
            <person name="Strelkov S.E."/>
            <person name="Turner J."/>
            <person name="Liu Z."/>
            <person name="Moffat C.S."/>
        </authorList>
    </citation>
    <scope>NUCLEOTIDE SEQUENCE</scope>
    <source>
        <strain evidence="3">86-124</strain>
    </source>
</reference>
<keyword evidence="5" id="KW-1185">Reference proteome</keyword>
<reference evidence="5" key="4">
    <citation type="journal article" date="2022" name="Microb. Genom.">
        <title>A global pangenome for the wheat fungal pathogen Pyrenophora tritici-repentis and prediction of effector protein structural homology.</title>
        <authorList>
            <person name="Moolhuijzen P.M."/>
            <person name="See P.T."/>
            <person name="Shi G."/>
            <person name="Powell H.R."/>
            <person name="Cockram J."/>
            <person name="Jorgensen L.N."/>
            <person name="Benslimane H."/>
            <person name="Strelkov S.E."/>
            <person name="Turner J."/>
            <person name="Liu Z."/>
            <person name="Moffat C.S."/>
        </authorList>
    </citation>
    <scope>NUCLEOTIDE SEQUENCE [LARGE SCALE GENOMIC DNA]</scope>
</reference>
<dbReference type="EMBL" id="NRDI02000004">
    <property type="protein sequence ID" value="KAI1516923.1"/>
    <property type="molecule type" value="Genomic_DNA"/>
</dbReference>
<evidence type="ECO:0000313" key="2">
    <source>
        <dbReference type="EMBL" id="KAF7572210.1"/>
    </source>
</evidence>
<evidence type="ECO:0000256" key="1">
    <source>
        <dbReference type="SAM" id="MobiDB-lite"/>
    </source>
</evidence>